<keyword evidence="1" id="KW-1133">Transmembrane helix</keyword>
<keyword evidence="1" id="KW-0812">Transmembrane</keyword>
<reference evidence="2 3" key="1">
    <citation type="journal article" date="2021" name="Sci. Rep.">
        <title>Phenotypic and genomic hallmarks of a novel, potentially pathogenic rapidly growing Mycobacterium species related to the Mycobacterium fortuitum complex.</title>
        <authorList>
            <person name="Gharbi R."/>
            <person name="Khanna V."/>
            <person name="Frigui W."/>
            <person name="Mhenni B."/>
            <person name="Brosch R."/>
            <person name="Mardassi H."/>
        </authorList>
    </citation>
    <scope>NUCLEOTIDE SEQUENCE [LARGE SCALE GENOMIC DNA]</scope>
    <source>
        <strain evidence="2 3">TNTM28</strain>
    </source>
</reference>
<feature type="transmembrane region" description="Helical" evidence="1">
    <location>
        <begin position="71"/>
        <end position="92"/>
    </location>
</feature>
<comment type="caution">
    <text evidence="2">The sequence shown here is derived from an EMBL/GenBank/DDBJ whole genome shotgun (WGS) entry which is preliminary data.</text>
</comment>
<gene>
    <name evidence="2" type="ORF">FR943_21910</name>
</gene>
<keyword evidence="1" id="KW-0472">Membrane</keyword>
<evidence type="ECO:0008006" key="4">
    <source>
        <dbReference type="Google" id="ProtNLM"/>
    </source>
</evidence>
<proteinExistence type="predicted"/>
<dbReference type="EMBL" id="VOMB01000023">
    <property type="protein sequence ID" value="MBU9766485.1"/>
    <property type="molecule type" value="Genomic_DNA"/>
</dbReference>
<accession>A0ABS6KS71</accession>
<keyword evidence="3" id="KW-1185">Reference proteome</keyword>
<sequence>MGMVFVGPLLFIAINIAVGFATVMVTGLVDHLGISSDTVLALGAVLLALIAFGWGALLLRSADPDRRGVGLGLMIGWALTSVVTAGFCTGVNPSMYL</sequence>
<protein>
    <recommendedName>
        <fullName evidence="4">Major facilitator superfamily (MFS) profile domain-containing protein</fullName>
    </recommendedName>
</protein>
<name>A0ABS6KS71_9MYCO</name>
<evidence type="ECO:0000256" key="1">
    <source>
        <dbReference type="SAM" id="Phobius"/>
    </source>
</evidence>
<dbReference type="Proteomes" id="UP000812982">
    <property type="component" value="Unassembled WGS sequence"/>
</dbReference>
<organism evidence="2 3">
    <name type="scientific">[Mycobacterium] fortunisiensis</name>
    <dbReference type="NCBI Taxonomy" id="2600579"/>
    <lineage>
        <taxon>Bacteria</taxon>
        <taxon>Bacillati</taxon>
        <taxon>Actinomycetota</taxon>
        <taxon>Actinomycetes</taxon>
        <taxon>Mycobacteriales</taxon>
        <taxon>Mycobacteriaceae</taxon>
        <taxon>Mycolicibacterium</taxon>
    </lineage>
</organism>
<evidence type="ECO:0000313" key="3">
    <source>
        <dbReference type="Proteomes" id="UP000812982"/>
    </source>
</evidence>
<evidence type="ECO:0000313" key="2">
    <source>
        <dbReference type="EMBL" id="MBU9766485.1"/>
    </source>
</evidence>
<feature type="transmembrane region" description="Helical" evidence="1">
    <location>
        <begin position="38"/>
        <end position="59"/>
    </location>
</feature>